<keyword evidence="3" id="KW-1003">Cell membrane</keyword>
<keyword evidence="8" id="KW-1185">Reference proteome</keyword>
<dbReference type="RefSeq" id="WP_085750004.1">
    <property type="nucleotide sequence ID" value="NZ_BSPR01000008.1"/>
</dbReference>
<evidence type="ECO:0000256" key="2">
    <source>
        <dbReference type="ARBA" id="ARBA00022448"/>
    </source>
</evidence>
<keyword evidence="5" id="KW-1133">Transmembrane helix</keyword>
<dbReference type="KEGG" id="rgu:A4W93_07325"/>
<proteinExistence type="predicted"/>
<evidence type="ECO:0000256" key="6">
    <source>
        <dbReference type="ARBA" id="ARBA00023136"/>
    </source>
</evidence>
<dbReference type="GO" id="GO:0022857">
    <property type="term" value="F:transmembrane transporter activity"/>
    <property type="evidence" value="ECO:0007669"/>
    <property type="project" value="InterPro"/>
</dbReference>
<comment type="subcellular location">
    <subcellularLocation>
        <location evidence="1">Cell membrane</location>
        <topology evidence="1">Multi-pass membrane protein</topology>
    </subcellularLocation>
</comment>
<keyword evidence="2" id="KW-0813">Transport</keyword>
<dbReference type="PANTHER" id="PTHR30509">
    <property type="entry name" value="P-HYDROXYBENZOIC ACID EFFLUX PUMP SUBUNIT-RELATED"/>
    <property type="match status" value="1"/>
</dbReference>
<reference evidence="7 8" key="1">
    <citation type="submission" date="2016-04" db="EMBL/GenBank/DDBJ databases">
        <title>Complete genome sequence of natural rubber-degrading, novel Gram-negative bacterium, Rhizobacter gummiphilus strain NS21.</title>
        <authorList>
            <person name="Tabata M."/>
            <person name="Kasai D."/>
            <person name="Fukuda M."/>
        </authorList>
    </citation>
    <scope>NUCLEOTIDE SEQUENCE [LARGE SCALE GENOMIC DNA]</scope>
    <source>
        <strain evidence="7 8">NS21</strain>
    </source>
</reference>
<dbReference type="PANTHER" id="PTHR30509:SF9">
    <property type="entry name" value="MULTIDRUG RESISTANCE PROTEIN MDTO"/>
    <property type="match status" value="1"/>
</dbReference>
<dbReference type="InterPro" id="IPR006726">
    <property type="entry name" value="PHBA_efflux_AaeB/fusaric-R"/>
</dbReference>
<dbReference type="EMBL" id="CP015118">
    <property type="protein sequence ID" value="ARN19737.1"/>
    <property type="molecule type" value="Genomic_DNA"/>
</dbReference>
<protein>
    <submittedName>
        <fullName evidence="7">Fusaric acid resistance protein</fullName>
    </submittedName>
</protein>
<evidence type="ECO:0000256" key="3">
    <source>
        <dbReference type="ARBA" id="ARBA00022475"/>
    </source>
</evidence>
<dbReference type="STRING" id="946333.A4W93_07325"/>
<evidence type="ECO:0000256" key="5">
    <source>
        <dbReference type="ARBA" id="ARBA00022989"/>
    </source>
</evidence>
<sequence length="678" mass="71766">MSTLRFSRAELIFSVKAFAAAMLAMYIASRLGQPRPFWAMMTAYIVASPLAGAVRSKALFRFGGTLIGSAAAVLLVPALINSPELLTLGLALWVGACLYFSLLDRTPRSYLFMLAGYTAALIGFPAVDTPLQLFDIAAARVEEIGIGILCASLVHAVVLPQSLSAPVLGLLDRGLRDARQWLLDLVRGPAKDLTADRQRLAADLTQLRLLATHIPFDPTHLRHSGDAVRAVQDQLAALTPALSAVEDRLQALQSAEGRLAPDVMELLAAFAAWVQTPDDDTPLRTALDTFATQTSDDHAGWPLALRVSLAERLAELVATWHAALARRGDVDHGLTGATPPKPSVVGDHVLHRDHGMALLSALAAVIAIAVCSAFWVLTGWPTGSAAVMMAAIFCCFFASMDDPVPAIHGFLTFTLWSVPISAVYVLFVLPAVRDFGMLVLACAPVFLVLGALMARPSTVLSAMPVLMGVATTLAMHDTANADLASFANSMIAQVVGVVVASRTTRLMRSIGADWSARRIQQATWRELAGVAASPRQPVHAAAQTVRLLDRIALIAPRVAQSGGKIDGLPADALRDLRLGTDIVTLQRVRWHLPLGVTGALMADLARWLRDLGAGGDAAQPAHLLDRVDAALTATLATHDPASAERSAGLGALVGVRRALFPDAPAPVVSARVPEGVSP</sequence>
<dbReference type="AlphaFoldDB" id="A0A1W6L6B8"/>
<keyword evidence="4" id="KW-0812">Transmembrane</keyword>
<organism evidence="7 8">
    <name type="scientific">Piscinibacter gummiphilus</name>
    <dbReference type="NCBI Taxonomy" id="946333"/>
    <lineage>
        <taxon>Bacteria</taxon>
        <taxon>Pseudomonadati</taxon>
        <taxon>Pseudomonadota</taxon>
        <taxon>Betaproteobacteria</taxon>
        <taxon>Burkholderiales</taxon>
        <taxon>Sphaerotilaceae</taxon>
        <taxon>Piscinibacter</taxon>
    </lineage>
</organism>
<dbReference type="Pfam" id="PF04632">
    <property type="entry name" value="FUSC"/>
    <property type="match status" value="1"/>
</dbReference>
<name>A0A1W6L6B8_9BURK</name>
<gene>
    <name evidence="7" type="ORF">A4W93_07325</name>
</gene>
<keyword evidence="6" id="KW-0472">Membrane</keyword>
<evidence type="ECO:0000256" key="1">
    <source>
        <dbReference type="ARBA" id="ARBA00004651"/>
    </source>
</evidence>
<accession>A0A1W6L6B8</accession>
<dbReference type="Proteomes" id="UP000193427">
    <property type="component" value="Chromosome"/>
</dbReference>
<dbReference type="OrthoDB" id="6538131at2"/>
<dbReference type="GO" id="GO:0005886">
    <property type="term" value="C:plasma membrane"/>
    <property type="evidence" value="ECO:0007669"/>
    <property type="project" value="UniProtKB-SubCell"/>
</dbReference>
<evidence type="ECO:0000313" key="8">
    <source>
        <dbReference type="Proteomes" id="UP000193427"/>
    </source>
</evidence>
<evidence type="ECO:0000256" key="4">
    <source>
        <dbReference type="ARBA" id="ARBA00022692"/>
    </source>
</evidence>
<evidence type="ECO:0000313" key="7">
    <source>
        <dbReference type="EMBL" id="ARN19737.1"/>
    </source>
</evidence>